<accession>A0A183L5U0</accession>
<gene>
    <name evidence="1" type="ORF">SCUD_LOCUS22707</name>
</gene>
<reference evidence="1 2" key="2">
    <citation type="submission" date="2018-11" db="EMBL/GenBank/DDBJ databases">
        <authorList>
            <consortium name="Pathogen Informatics"/>
        </authorList>
    </citation>
    <scope>NUCLEOTIDE SEQUENCE [LARGE SCALE GENOMIC DNA]</scope>
    <source>
        <strain evidence="1">Dakar</strain>
        <strain evidence="2">Dakar, Senegal</strain>
    </source>
</reference>
<name>A0A183L5U0_9TREM</name>
<protein>
    <submittedName>
        <fullName evidence="1 3">Uncharacterized protein</fullName>
    </submittedName>
</protein>
<sequence>MNTNLIDKLNYVNVSINETNGPHLYYNDNKHDTRPIVNFNLFHISMFTR</sequence>
<proteinExistence type="predicted"/>
<dbReference type="EMBL" id="UZAK01050406">
    <property type="protein sequence ID" value="VDP79895.1"/>
    <property type="molecule type" value="Genomic_DNA"/>
</dbReference>
<dbReference type="Proteomes" id="UP000279833">
    <property type="component" value="Unassembled WGS sequence"/>
</dbReference>
<reference evidence="3" key="1">
    <citation type="submission" date="2016-06" db="UniProtKB">
        <authorList>
            <consortium name="WormBaseParasite"/>
        </authorList>
    </citation>
    <scope>IDENTIFICATION</scope>
</reference>
<evidence type="ECO:0000313" key="2">
    <source>
        <dbReference type="Proteomes" id="UP000279833"/>
    </source>
</evidence>
<keyword evidence="2" id="KW-1185">Reference proteome</keyword>
<dbReference type="AlphaFoldDB" id="A0A183L5U0"/>
<evidence type="ECO:0000313" key="1">
    <source>
        <dbReference type="EMBL" id="VDP79895.1"/>
    </source>
</evidence>
<dbReference type="WBParaSite" id="SCUD_0002271001-mRNA-1">
    <property type="protein sequence ID" value="SCUD_0002271001-mRNA-1"/>
    <property type="gene ID" value="SCUD_0002271001"/>
</dbReference>
<organism evidence="3">
    <name type="scientific">Schistosoma curassoni</name>
    <dbReference type="NCBI Taxonomy" id="6186"/>
    <lineage>
        <taxon>Eukaryota</taxon>
        <taxon>Metazoa</taxon>
        <taxon>Spiralia</taxon>
        <taxon>Lophotrochozoa</taxon>
        <taxon>Platyhelminthes</taxon>
        <taxon>Trematoda</taxon>
        <taxon>Digenea</taxon>
        <taxon>Strigeidida</taxon>
        <taxon>Schistosomatoidea</taxon>
        <taxon>Schistosomatidae</taxon>
        <taxon>Schistosoma</taxon>
    </lineage>
</organism>
<evidence type="ECO:0000313" key="3">
    <source>
        <dbReference type="WBParaSite" id="SCUD_0002271001-mRNA-1"/>
    </source>
</evidence>